<dbReference type="AlphaFoldDB" id="A5MYT1"/>
<sequence length="84" mass="9274">MQPNISALRNLVNQCFKGNKTSFALALGIDRGQVSKILKDGTGAGAQFFGKLMVYCENNELNFKDFIFLPNCVPTRTKNEEVAS</sequence>
<evidence type="ECO:0008006" key="3">
    <source>
        <dbReference type="Google" id="ProtNLM"/>
    </source>
</evidence>
<organism evidence="1 2">
    <name type="scientific">Clostridium kluyveri (strain ATCC 8527 / DSM 555 / NBRC 12016 / NCIMB 10680 / K1)</name>
    <dbReference type="NCBI Taxonomy" id="431943"/>
    <lineage>
        <taxon>Bacteria</taxon>
        <taxon>Bacillati</taxon>
        <taxon>Bacillota</taxon>
        <taxon>Clostridia</taxon>
        <taxon>Eubacteriales</taxon>
        <taxon>Clostridiaceae</taxon>
        <taxon>Clostridium</taxon>
    </lineage>
</organism>
<dbReference type="Proteomes" id="UP000002411">
    <property type="component" value="Chromosome"/>
</dbReference>
<name>A5MYT1_CLOK5</name>
<dbReference type="RefSeq" id="WP_012102353.1">
    <property type="nucleotide sequence ID" value="NC_009706.1"/>
</dbReference>
<evidence type="ECO:0000313" key="2">
    <source>
        <dbReference type="Proteomes" id="UP000002411"/>
    </source>
</evidence>
<reference evidence="1 2" key="1">
    <citation type="journal article" date="2008" name="Proc. Natl. Acad. Sci. U.S.A.">
        <title>The genome of Clostridium kluyveri, a strict anaerobe with unique metabolic features.</title>
        <authorList>
            <person name="Seedorf H."/>
            <person name="Fricke W.F."/>
            <person name="Veith B."/>
            <person name="Brueggemann H."/>
            <person name="Liesegang H."/>
            <person name="Strittmatter A."/>
            <person name="Miethke M."/>
            <person name="Buckel W."/>
            <person name="Hinderberger J."/>
            <person name="Li F."/>
            <person name="Hagemeier C."/>
            <person name="Thauer R.K."/>
            <person name="Gottschalk G."/>
        </authorList>
    </citation>
    <scope>NUCLEOTIDE SEQUENCE [LARGE SCALE GENOMIC DNA]</scope>
    <source>
        <strain evidence="2">ATCC 8527 / DSM 555 / NCIMB 10680</strain>
    </source>
</reference>
<evidence type="ECO:0000313" key="1">
    <source>
        <dbReference type="EMBL" id="EDK34027.1"/>
    </source>
</evidence>
<proteinExistence type="predicted"/>
<dbReference type="HOGENOM" id="CLU_196140_0_0_9"/>
<dbReference type="eggNOG" id="ENOG5033N8I">
    <property type="taxonomic scope" value="Bacteria"/>
</dbReference>
<accession>A5MYT1</accession>
<protein>
    <recommendedName>
        <fullName evidence="3">Transcriptional regulator</fullName>
    </recommendedName>
</protein>
<gene>
    <name evidence="1" type="ordered locus">CKL_2015</name>
</gene>
<dbReference type="EMBL" id="CP000673">
    <property type="protein sequence ID" value="EDK34027.1"/>
    <property type="molecule type" value="Genomic_DNA"/>
</dbReference>
<dbReference type="KEGG" id="ckl:CKL_2015"/>
<keyword evidence="2" id="KW-1185">Reference proteome</keyword>